<dbReference type="OrthoDB" id="10275521at2759"/>
<comment type="caution">
    <text evidence="1">The sequence shown here is derived from an EMBL/GenBank/DDBJ whole genome shotgun (WGS) entry which is preliminary data.</text>
</comment>
<organism evidence="1 2">
    <name type="scientific">Phytophthora rubi</name>
    <dbReference type="NCBI Taxonomy" id="129364"/>
    <lineage>
        <taxon>Eukaryota</taxon>
        <taxon>Sar</taxon>
        <taxon>Stramenopiles</taxon>
        <taxon>Oomycota</taxon>
        <taxon>Peronosporomycetes</taxon>
        <taxon>Peronosporales</taxon>
        <taxon>Peronosporaceae</taxon>
        <taxon>Phytophthora</taxon>
    </lineage>
</organism>
<dbReference type="AlphaFoldDB" id="A0A6A3JGB7"/>
<sequence length="60" mass="7015">MDHFNRNESMTLVATPEDLPCWTTVKPMIQPKSIECERVLAPESREMVVVEEYGDFDHFD</sequence>
<gene>
    <name evidence="1" type="ORF">PR002_g20964</name>
</gene>
<proteinExistence type="predicted"/>
<evidence type="ECO:0000313" key="2">
    <source>
        <dbReference type="Proteomes" id="UP000435112"/>
    </source>
</evidence>
<name>A0A6A3JGB7_9STRA</name>
<dbReference type="Proteomes" id="UP000435112">
    <property type="component" value="Unassembled WGS sequence"/>
</dbReference>
<dbReference type="EMBL" id="QXFU01002059">
    <property type="protein sequence ID" value="KAE8991084.1"/>
    <property type="molecule type" value="Genomic_DNA"/>
</dbReference>
<evidence type="ECO:0000313" key="1">
    <source>
        <dbReference type="EMBL" id="KAE8991084.1"/>
    </source>
</evidence>
<reference evidence="1 2" key="1">
    <citation type="submission" date="2018-09" db="EMBL/GenBank/DDBJ databases">
        <title>Genomic investigation of the strawberry pathogen Phytophthora fragariae indicates pathogenicity is determined by transcriptional variation in three key races.</title>
        <authorList>
            <person name="Adams T.M."/>
            <person name="Armitage A.D."/>
            <person name="Sobczyk M.K."/>
            <person name="Bates H.J."/>
            <person name="Dunwell J.M."/>
            <person name="Nellist C.F."/>
            <person name="Harrison R.J."/>
        </authorList>
    </citation>
    <scope>NUCLEOTIDE SEQUENCE [LARGE SCALE GENOMIC DNA]</scope>
    <source>
        <strain evidence="1 2">SCRP324</strain>
    </source>
</reference>
<protein>
    <submittedName>
        <fullName evidence="1">Uncharacterized protein</fullName>
    </submittedName>
</protein>
<accession>A0A6A3JGB7</accession>